<dbReference type="AlphaFoldDB" id="A0AAD5KK87"/>
<feature type="transmembrane region" description="Helical" evidence="7">
    <location>
        <begin position="323"/>
        <end position="342"/>
    </location>
</feature>
<dbReference type="Pfam" id="PF07690">
    <property type="entry name" value="MFS_1"/>
    <property type="match status" value="1"/>
</dbReference>
<dbReference type="InterPro" id="IPR011701">
    <property type="entry name" value="MFS"/>
</dbReference>
<evidence type="ECO:0000259" key="8">
    <source>
        <dbReference type="PROSITE" id="PS50850"/>
    </source>
</evidence>
<dbReference type="InterPro" id="IPR036259">
    <property type="entry name" value="MFS_trans_sf"/>
</dbReference>
<reference evidence="9" key="2">
    <citation type="submission" date="2023-02" db="EMBL/GenBank/DDBJ databases">
        <authorList>
            <consortium name="DOE Joint Genome Institute"/>
            <person name="Mondo S.J."/>
            <person name="Chang Y."/>
            <person name="Wang Y."/>
            <person name="Ahrendt S."/>
            <person name="Andreopoulos W."/>
            <person name="Barry K."/>
            <person name="Beard J."/>
            <person name="Benny G.L."/>
            <person name="Blankenship S."/>
            <person name="Bonito G."/>
            <person name="Cuomo C."/>
            <person name="Desiro A."/>
            <person name="Gervers K.A."/>
            <person name="Hundley H."/>
            <person name="Kuo A."/>
            <person name="LaButti K."/>
            <person name="Lang B.F."/>
            <person name="Lipzen A."/>
            <person name="O'Donnell K."/>
            <person name="Pangilinan J."/>
            <person name="Reynolds N."/>
            <person name="Sandor L."/>
            <person name="Smith M.W."/>
            <person name="Tsang A."/>
            <person name="Grigoriev I.V."/>
            <person name="Stajich J.E."/>
            <person name="Spatafora J.W."/>
        </authorList>
    </citation>
    <scope>NUCLEOTIDE SEQUENCE</scope>
    <source>
        <strain evidence="9">RSA 2281</strain>
    </source>
</reference>
<feature type="compositionally biased region" description="Basic and acidic residues" evidence="6">
    <location>
        <begin position="1"/>
        <end position="10"/>
    </location>
</feature>
<feature type="transmembrane region" description="Helical" evidence="7">
    <location>
        <begin position="451"/>
        <end position="471"/>
    </location>
</feature>
<protein>
    <submittedName>
        <fullName evidence="9">Major facilitator superfamily domain-containing protein</fullName>
    </submittedName>
</protein>
<feature type="transmembrane region" description="Helical" evidence="7">
    <location>
        <begin position="186"/>
        <end position="207"/>
    </location>
</feature>
<keyword evidence="4 7" id="KW-1133">Transmembrane helix</keyword>
<feature type="transmembrane region" description="Helical" evidence="7">
    <location>
        <begin position="219"/>
        <end position="242"/>
    </location>
</feature>
<dbReference type="GO" id="GO:0022857">
    <property type="term" value="F:transmembrane transporter activity"/>
    <property type="evidence" value="ECO:0007669"/>
    <property type="project" value="InterPro"/>
</dbReference>
<evidence type="ECO:0000256" key="6">
    <source>
        <dbReference type="SAM" id="MobiDB-lite"/>
    </source>
</evidence>
<evidence type="ECO:0000256" key="2">
    <source>
        <dbReference type="ARBA" id="ARBA00022448"/>
    </source>
</evidence>
<feature type="transmembrane region" description="Helical" evidence="7">
    <location>
        <begin position="385"/>
        <end position="404"/>
    </location>
</feature>
<dbReference type="PROSITE" id="PS50850">
    <property type="entry name" value="MFS"/>
    <property type="match status" value="1"/>
</dbReference>
<feature type="transmembrane region" description="Helical" evidence="7">
    <location>
        <begin position="284"/>
        <end position="303"/>
    </location>
</feature>
<keyword evidence="2" id="KW-0813">Transport</keyword>
<evidence type="ECO:0000313" key="10">
    <source>
        <dbReference type="Proteomes" id="UP001209540"/>
    </source>
</evidence>
<dbReference type="Proteomes" id="UP001209540">
    <property type="component" value="Unassembled WGS sequence"/>
</dbReference>
<feature type="transmembrane region" description="Helical" evidence="7">
    <location>
        <begin position="151"/>
        <end position="174"/>
    </location>
</feature>
<sequence length="499" mass="55915">MDIKSGEQPEKSPPIAIDKSIENINTSNHNEKEDGTSDGTPYSIDPVLQKRLVRKLDLRLTCWVFFGYFANNLDRNNLQNAYTMGMDKDLDIASDKFNWAATMFFIGYTVLQIPGNIIITKFSPRWFLPSCAITWGAIVCFMSLVKDYKALWGLRFCLGVAEAPYYAGVIFVLGSWYTKEELAKRIMFFVIGDEVAGIVGGFIAGGISDTMDYAAGLPAWKWLFIVEGLVGVVIGITGYFVLPSFPHDTRWLTPEERSLAVLRVESQGKQVISKAYNWRTVRNVLLNPYSWLLIIIYTFIMLSRHMQHNFAIILRDIGYPVGFVNYMLAPLFAYSAIAALIIGYSSDRFGDRAFHIVVVEVWVGIWCLVMAAINRGNNSAPLVFLGTYATCMGNPVSPLLLTWANEIYKSDHNTRAVSIAFISAIANLITSFITVEAWVVSDSPQFFKGKLTSMSSAFASAILTILVWSMLRIKFMLPKAIGDKEKWNDEKKPIGEGIS</sequence>
<dbReference type="GO" id="GO:0016020">
    <property type="term" value="C:membrane"/>
    <property type="evidence" value="ECO:0007669"/>
    <property type="project" value="UniProtKB-SubCell"/>
</dbReference>
<dbReference type="InterPro" id="IPR020846">
    <property type="entry name" value="MFS_dom"/>
</dbReference>
<organism evidence="9 10">
    <name type="scientific">Phascolomyces articulosus</name>
    <dbReference type="NCBI Taxonomy" id="60185"/>
    <lineage>
        <taxon>Eukaryota</taxon>
        <taxon>Fungi</taxon>
        <taxon>Fungi incertae sedis</taxon>
        <taxon>Mucoromycota</taxon>
        <taxon>Mucoromycotina</taxon>
        <taxon>Mucoromycetes</taxon>
        <taxon>Mucorales</taxon>
        <taxon>Lichtheimiaceae</taxon>
        <taxon>Phascolomyces</taxon>
    </lineage>
</organism>
<evidence type="ECO:0000313" key="9">
    <source>
        <dbReference type="EMBL" id="KAI9273104.1"/>
    </source>
</evidence>
<feature type="domain" description="Major facilitator superfamily (MFS) profile" evidence="8">
    <location>
        <begin position="60"/>
        <end position="481"/>
    </location>
</feature>
<reference evidence="9" key="1">
    <citation type="journal article" date="2022" name="IScience">
        <title>Evolution of zygomycete secretomes and the origins of terrestrial fungal ecologies.</title>
        <authorList>
            <person name="Chang Y."/>
            <person name="Wang Y."/>
            <person name="Mondo S."/>
            <person name="Ahrendt S."/>
            <person name="Andreopoulos W."/>
            <person name="Barry K."/>
            <person name="Beard J."/>
            <person name="Benny G.L."/>
            <person name="Blankenship S."/>
            <person name="Bonito G."/>
            <person name="Cuomo C."/>
            <person name="Desiro A."/>
            <person name="Gervers K.A."/>
            <person name="Hundley H."/>
            <person name="Kuo A."/>
            <person name="LaButti K."/>
            <person name="Lang B.F."/>
            <person name="Lipzen A."/>
            <person name="O'Donnell K."/>
            <person name="Pangilinan J."/>
            <person name="Reynolds N."/>
            <person name="Sandor L."/>
            <person name="Smith M.E."/>
            <person name="Tsang A."/>
            <person name="Grigoriev I.V."/>
            <person name="Stajich J.E."/>
            <person name="Spatafora J.W."/>
        </authorList>
    </citation>
    <scope>NUCLEOTIDE SEQUENCE</scope>
    <source>
        <strain evidence="9">RSA 2281</strain>
    </source>
</reference>
<keyword evidence="3 7" id="KW-0812">Transmembrane</keyword>
<keyword evidence="10" id="KW-1185">Reference proteome</keyword>
<dbReference type="PANTHER" id="PTHR43791:SF36">
    <property type="entry name" value="TRANSPORTER, PUTATIVE (AFU_ORTHOLOGUE AFUA_6G08340)-RELATED"/>
    <property type="match status" value="1"/>
</dbReference>
<dbReference type="SUPFAM" id="SSF103473">
    <property type="entry name" value="MFS general substrate transporter"/>
    <property type="match status" value="1"/>
</dbReference>
<comment type="subcellular location">
    <subcellularLocation>
        <location evidence="1">Membrane</location>
        <topology evidence="1">Multi-pass membrane protein</topology>
    </subcellularLocation>
</comment>
<evidence type="ECO:0000256" key="3">
    <source>
        <dbReference type="ARBA" id="ARBA00022692"/>
    </source>
</evidence>
<proteinExistence type="predicted"/>
<keyword evidence="5 7" id="KW-0472">Membrane</keyword>
<feature type="transmembrane region" description="Helical" evidence="7">
    <location>
        <begin position="416"/>
        <end position="439"/>
    </location>
</feature>
<name>A0AAD5KK87_9FUNG</name>
<feature type="transmembrane region" description="Helical" evidence="7">
    <location>
        <begin position="97"/>
        <end position="119"/>
    </location>
</feature>
<accession>A0AAD5KK87</accession>
<dbReference type="FunFam" id="1.20.1250.20:FF:000057">
    <property type="entry name" value="MFS general substrate transporter"/>
    <property type="match status" value="1"/>
</dbReference>
<dbReference type="EMBL" id="JAIXMP010000005">
    <property type="protein sequence ID" value="KAI9273104.1"/>
    <property type="molecule type" value="Genomic_DNA"/>
</dbReference>
<evidence type="ECO:0000256" key="5">
    <source>
        <dbReference type="ARBA" id="ARBA00023136"/>
    </source>
</evidence>
<evidence type="ECO:0000256" key="7">
    <source>
        <dbReference type="SAM" id="Phobius"/>
    </source>
</evidence>
<dbReference type="PANTHER" id="PTHR43791">
    <property type="entry name" value="PERMEASE-RELATED"/>
    <property type="match status" value="1"/>
</dbReference>
<feature type="transmembrane region" description="Helical" evidence="7">
    <location>
        <begin position="354"/>
        <end position="373"/>
    </location>
</feature>
<evidence type="ECO:0000256" key="1">
    <source>
        <dbReference type="ARBA" id="ARBA00004141"/>
    </source>
</evidence>
<evidence type="ECO:0000256" key="4">
    <source>
        <dbReference type="ARBA" id="ARBA00022989"/>
    </source>
</evidence>
<comment type="caution">
    <text evidence="9">The sequence shown here is derived from an EMBL/GenBank/DDBJ whole genome shotgun (WGS) entry which is preliminary data.</text>
</comment>
<feature type="transmembrane region" description="Helical" evidence="7">
    <location>
        <begin position="126"/>
        <end position="145"/>
    </location>
</feature>
<gene>
    <name evidence="9" type="ORF">BDA99DRAFT_500055</name>
</gene>
<dbReference type="Gene3D" id="1.20.1250.20">
    <property type="entry name" value="MFS general substrate transporter like domains"/>
    <property type="match status" value="2"/>
</dbReference>
<feature type="region of interest" description="Disordered" evidence="6">
    <location>
        <begin position="1"/>
        <end position="42"/>
    </location>
</feature>